<comment type="caution">
    <text evidence="6">The sequence shown here is derived from an EMBL/GenBank/DDBJ whole genome shotgun (WGS) entry which is preliminary data.</text>
</comment>
<evidence type="ECO:0000259" key="4">
    <source>
        <dbReference type="PROSITE" id="PS51071"/>
    </source>
</evidence>
<keyword evidence="7" id="KW-1185">Reference proteome</keyword>
<dbReference type="SUPFAM" id="SSF46689">
    <property type="entry name" value="Homeodomain-like"/>
    <property type="match status" value="1"/>
</dbReference>
<dbReference type="AlphaFoldDB" id="A0A073KGS8"/>
<dbReference type="InterPro" id="IPR000281">
    <property type="entry name" value="HTH_RpiR"/>
</dbReference>
<dbReference type="InterPro" id="IPR035472">
    <property type="entry name" value="RpiR-like_SIS"/>
</dbReference>
<evidence type="ECO:0000256" key="3">
    <source>
        <dbReference type="ARBA" id="ARBA00023163"/>
    </source>
</evidence>
<sequence length="257" mass="29739">MHIFFKRLSQERHRLSQLETQVLDYIIQNPNHVINISIDEFSKVLFVSTATISRTCRQLGFKGFQDMKYILHTYKQQEPVHITTPSSSLFSKHMERIQNEMDRTLQLIHEEKIEKAVHYIEESRHVEFFGVGNSLPPCVDAARKLTASGKLCNARSDWDELRNAAYRLNASDLAILVSYSGETSSILEFAHILKERNVKTIAITGQHNNHLQKEVHLSLQAHVTHCYYDDIDMSSRFPLSVVLDFIILSYLHRETGQ</sequence>
<dbReference type="InterPro" id="IPR036388">
    <property type="entry name" value="WH-like_DNA-bd_sf"/>
</dbReference>
<evidence type="ECO:0000256" key="1">
    <source>
        <dbReference type="ARBA" id="ARBA00023015"/>
    </source>
</evidence>
<dbReference type="InterPro" id="IPR046348">
    <property type="entry name" value="SIS_dom_sf"/>
</dbReference>
<evidence type="ECO:0000259" key="5">
    <source>
        <dbReference type="PROSITE" id="PS51464"/>
    </source>
</evidence>
<evidence type="ECO:0000313" key="6">
    <source>
        <dbReference type="EMBL" id="KEK21493.1"/>
    </source>
</evidence>
<dbReference type="EMBL" id="JOTN01000001">
    <property type="protein sequence ID" value="KEK21493.1"/>
    <property type="molecule type" value="Genomic_DNA"/>
</dbReference>
<keyword evidence="2 6" id="KW-0238">DNA-binding</keyword>
<keyword evidence="1" id="KW-0805">Transcription regulation</keyword>
<dbReference type="PANTHER" id="PTHR30514:SF21">
    <property type="entry name" value="RPIR-FAMILY TRANSCRIPTIONAL REGULATOR"/>
    <property type="match status" value="1"/>
</dbReference>
<dbReference type="Pfam" id="PF01418">
    <property type="entry name" value="HTH_6"/>
    <property type="match status" value="1"/>
</dbReference>
<dbReference type="Gene3D" id="3.40.50.10490">
    <property type="entry name" value="Glucose-6-phosphate isomerase like protein, domain 1"/>
    <property type="match status" value="1"/>
</dbReference>
<dbReference type="GO" id="GO:0003700">
    <property type="term" value="F:DNA-binding transcription factor activity"/>
    <property type="evidence" value="ECO:0007669"/>
    <property type="project" value="InterPro"/>
</dbReference>
<dbReference type="PANTHER" id="PTHR30514">
    <property type="entry name" value="GLUCOKINASE"/>
    <property type="match status" value="1"/>
</dbReference>
<accession>A0A073KGS8</accession>
<dbReference type="Pfam" id="PF01380">
    <property type="entry name" value="SIS"/>
    <property type="match status" value="1"/>
</dbReference>
<dbReference type="OrthoDB" id="3684496at2"/>
<name>A0A073KGS8_9BACI</name>
<dbReference type="InterPro" id="IPR001347">
    <property type="entry name" value="SIS_dom"/>
</dbReference>
<dbReference type="GO" id="GO:0097367">
    <property type="term" value="F:carbohydrate derivative binding"/>
    <property type="evidence" value="ECO:0007669"/>
    <property type="project" value="InterPro"/>
</dbReference>
<evidence type="ECO:0000256" key="2">
    <source>
        <dbReference type="ARBA" id="ARBA00023125"/>
    </source>
</evidence>
<dbReference type="CDD" id="cd05013">
    <property type="entry name" value="SIS_RpiR"/>
    <property type="match status" value="1"/>
</dbReference>
<dbReference type="PROSITE" id="PS51071">
    <property type="entry name" value="HTH_RPIR"/>
    <property type="match status" value="1"/>
</dbReference>
<dbReference type="GO" id="GO:1901135">
    <property type="term" value="P:carbohydrate derivative metabolic process"/>
    <property type="evidence" value="ECO:0007669"/>
    <property type="project" value="InterPro"/>
</dbReference>
<organism evidence="6 7">
    <name type="scientific">Bacillus manliponensis</name>
    <dbReference type="NCBI Taxonomy" id="574376"/>
    <lineage>
        <taxon>Bacteria</taxon>
        <taxon>Bacillati</taxon>
        <taxon>Bacillota</taxon>
        <taxon>Bacilli</taxon>
        <taxon>Bacillales</taxon>
        <taxon>Bacillaceae</taxon>
        <taxon>Bacillus</taxon>
        <taxon>Bacillus cereus group</taxon>
    </lineage>
</organism>
<reference evidence="6 7" key="1">
    <citation type="submission" date="2014-06" db="EMBL/GenBank/DDBJ databases">
        <title>Draft genome sequence of Bacillus manliponensis JCM 15802 (MCCC 1A00708).</title>
        <authorList>
            <person name="Lai Q."/>
            <person name="Liu Y."/>
            <person name="Shao Z."/>
        </authorList>
    </citation>
    <scope>NUCLEOTIDE SEQUENCE [LARGE SCALE GENOMIC DNA]</scope>
    <source>
        <strain evidence="6 7">JCM 15802</strain>
    </source>
</reference>
<dbReference type="InterPro" id="IPR009057">
    <property type="entry name" value="Homeodomain-like_sf"/>
</dbReference>
<dbReference type="Gene3D" id="1.10.10.10">
    <property type="entry name" value="Winged helix-like DNA-binding domain superfamily/Winged helix DNA-binding domain"/>
    <property type="match status" value="1"/>
</dbReference>
<dbReference type="STRING" id="574376.BAMA_01615"/>
<dbReference type="SUPFAM" id="SSF53697">
    <property type="entry name" value="SIS domain"/>
    <property type="match status" value="1"/>
</dbReference>
<dbReference type="InterPro" id="IPR047640">
    <property type="entry name" value="RpiR-like"/>
</dbReference>
<proteinExistence type="predicted"/>
<dbReference type="RefSeq" id="WP_034635611.1">
    <property type="nucleotide sequence ID" value="NZ_CBCSJC010000002.1"/>
</dbReference>
<dbReference type="Proteomes" id="UP000027822">
    <property type="component" value="Unassembled WGS sequence"/>
</dbReference>
<gene>
    <name evidence="6" type="ORF">BAMA_01615</name>
</gene>
<dbReference type="GO" id="GO:0003677">
    <property type="term" value="F:DNA binding"/>
    <property type="evidence" value="ECO:0007669"/>
    <property type="project" value="UniProtKB-KW"/>
</dbReference>
<evidence type="ECO:0000313" key="7">
    <source>
        <dbReference type="Proteomes" id="UP000027822"/>
    </source>
</evidence>
<keyword evidence="3" id="KW-0804">Transcription</keyword>
<dbReference type="eggNOG" id="COG1737">
    <property type="taxonomic scope" value="Bacteria"/>
</dbReference>
<dbReference type="PROSITE" id="PS51464">
    <property type="entry name" value="SIS"/>
    <property type="match status" value="1"/>
</dbReference>
<protein>
    <submittedName>
        <fullName evidence="6">DNA-binding protein</fullName>
    </submittedName>
</protein>
<feature type="domain" description="SIS" evidence="5">
    <location>
        <begin position="116"/>
        <end position="257"/>
    </location>
</feature>
<feature type="domain" description="HTH rpiR-type" evidence="4">
    <location>
        <begin position="2"/>
        <end position="78"/>
    </location>
</feature>